<dbReference type="Proteomes" id="UP001228044">
    <property type="component" value="Unassembled WGS sequence"/>
</dbReference>
<name>A0ABT8DNI0_9BURK</name>
<dbReference type="Pfam" id="PF14907">
    <property type="entry name" value="NTP_transf_5"/>
    <property type="match status" value="1"/>
</dbReference>
<dbReference type="RefSeq" id="WP_290357819.1">
    <property type="nucleotide sequence ID" value="NZ_JAUHHC010000001.1"/>
</dbReference>
<sequence>MADLLSGLWSGAPARPALRPRDWELLLGQARRAGLLARLALRLEAADGGLAALPEAPARLLRASLAIVERQRHEVLAELAQLRRALRGLDGPVVLLKGAAYQLAGLPPARGRLFSDVDLLVERSHLLRAEGLLFAAGWISQERDAYNQRYYRQWMHEIPPLEHVQRHSVVDLHHTIAPPTSRFRIDAAKLFERIRPIGASGFHMLAPEDMVLHSAAHLYQEGEFDRGLRDLLDLDDLLEHFGREPGFWPGLLARAAELGLGEPLFLLLDQRCRLFGRRPPADCTPALAALRPGPLRRWALGRLLRLALRPHHPSCDDAASRAARWLLYVRSHRLRMPLHLLLPHLLRKAYMSRFPAVAALPQPPA</sequence>
<accession>A0ABT8DNI0</accession>
<evidence type="ECO:0000313" key="2">
    <source>
        <dbReference type="Proteomes" id="UP001228044"/>
    </source>
</evidence>
<evidence type="ECO:0000313" key="1">
    <source>
        <dbReference type="EMBL" id="MDN3919518.1"/>
    </source>
</evidence>
<comment type="caution">
    <text evidence="1">The sequence shown here is derived from an EMBL/GenBank/DDBJ whole genome shotgun (WGS) entry which is preliminary data.</text>
</comment>
<proteinExistence type="predicted"/>
<reference evidence="1 2" key="1">
    <citation type="submission" date="2023-06" db="EMBL/GenBank/DDBJ databases">
        <title>Pelomonas sp. PFR6 16S ribosomal RNA gene Genome sequencing and assembly.</title>
        <authorList>
            <person name="Woo H."/>
        </authorList>
    </citation>
    <scope>NUCLEOTIDE SEQUENCE [LARGE SCALE GENOMIC DNA]</scope>
    <source>
        <strain evidence="1 2">PFR6</strain>
    </source>
</reference>
<dbReference type="EMBL" id="JAUHHC010000001">
    <property type="protein sequence ID" value="MDN3919518.1"/>
    <property type="molecule type" value="Genomic_DNA"/>
</dbReference>
<dbReference type="InterPro" id="IPR039498">
    <property type="entry name" value="NTP_transf_5"/>
</dbReference>
<protein>
    <submittedName>
        <fullName evidence="1">Nucleotidyltransferase family protein</fullName>
    </submittedName>
</protein>
<keyword evidence="2" id="KW-1185">Reference proteome</keyword>
<gene>
    <name evidence="1" type="ORF">QWJ38_04400</name>
</gene>
<organism evidence="1 2">
    <name type="scientific">Roseateles violae</name>
    <dbReference type="NCBI Taxonomy" id="3058042"/>
    <lineage>
        <taxon>Bacteria</taxon>
        <taxon>Pseudomonadati</taxon>
        <taxon>Pseudomonadota</taxon>
        <taxon>Betaproteobacteria</taxon>
        <taxon>Burkholderiales</taxon>
        <taxon>Sphaerotilaceae</taxon>
        <taxon>Roseateles</taxon>
    </lineage>
</organism>